<feature type="transmembrane region" description="Helical" evidence="6">
    <location>
        <begin position="190"/>
        <end position="208"/>
    </location>
</feature>
<evidence type="ECO:0000313" key="9">
    <source>
        <dbReference type="Proteomes" id="UP000293142"/>
    </source>
</evidence>
<feature type="domain" description="ABC transmembrane type-1" evidence="7">
    <location>
        <begin position="56"/>
        <end position="271"/>
    </location>
</feature>
<evidence type="ECO:0000256" key="3">
    <source>
        <dbReference type="ARBA" id="ARBA00022692"/>
    </source>
</evidence>
<comment type="subcellular location">
    <subcellularLocation>
        <location evidence="6">Cell membrane</location>
        <topology evidence="6">Multi-pass membrane protein</topology>
    </subcellularLocation>
    <subcellularLocation>
        <location evidence="1">Membrane</location>
        <topology evidence="1">Multi-pass membrane protein</topology>
    </subcellularLocation>
</comment>
<dbReference type="Pfam" id="PF00528">
    <property type="entry name" value="BPD_transp_1"/>
    <property type="match status" value="1"/>
</dbReference>
<dbReference type="PANTHER" id="PTHR43496">
    <property type="entry name" value="PROTEIN LPLB"/>
    <property type="match status" value="1"/>
</dbReference>
<gene>
    <name evidence="8" type="ORF">EYB31_35610</name>
</gene>
<keyword evidence="5 6" id="KW-0472">Membrane</keyword>
<protein>
    <submittedName>
        <fullName evidence="8">Sugar ABC transporter permease</fullName>
    </submittedName>
</protein>
<reference evidence="8 9" key="1">
    <citation type="submission" date="2019-02" db="EMBL/GenBank/DDBJ databases">
        <title>Paenibacillus sp. nov., isolated from surface-sterilized tissue of Thalictrum simplex L.</title>
        <authorList>
            <person name="Tuo L."/>
        </authorList>
    </citation>
    <scope>NUCLEOTIDE SEQUENCE [LARGE SCALE GENOMIC DNA]</scope>
    <source>
        <strain evidence="8 9">N2SHLJ1</strain>
    </source>
</reference>
<dbReference type="GO" id="GO:0005886">
    <property type="term" value="C:plasma membrane"/>
    <property type="evidence" value="ECO:0007669"/>
    <property type="project" value="UniProtKB-SubCell"/>
</dbReference>
<feature type="transmembrane region" description="Helical" evidence="6">
    <location>
        <begin position="157"/>
        <end position="178"/>
    </location>
</feature>
<evidence type="ECO:0000313" key="8">
    <source>
        <dbReference type="EMBL" id="TBL69728.1"/>
    </source>
</evidence>
<dbReference type="Gene3D" id="1.10.3720.10">
    <property type="entry name" value="MetI-like"/>
    <property type="match status" value="1"/>
</dbReference>
<feature type="transmembrane region" description="Helical" evidence="6">
    <location>
        <begin position="93"/>
        <end position="116"/>
    </location>
</feature>
<keyword evidence="2 6" id="KW-0813">Transport</keyword>
<dbReference type="SUPFAM" id="SSF161098">
    <property type="entry name" value="MetI-like"/>
    <property type="match status" value="1"/>
</dbReference>
<dbReference type="InterPro" id="IPR035906">
    <property type="entry name" value="MetI-like_sf"/>
</dbReference>
<dbReference type="GO" id="GO:0055085">
    <property type="term" value="P:transmembrane transport"/>
    <property type="evidence" value="ECO:0007669"/>
    <property type="project" value="InterPro"/>
</dbReference>
<dbReference type="InterPro" id="IPR000515">
    <property type="entry name" value="MetI-like"/>
</dbReference>
<keyword evidence="3 6" id="KW-0812">Transmembrane</keyword>
<dbReference type="Proteomes" id="UP000293142">
    <property type="component" value="Unassembled WGS sequence"/>
</dbReference>
<dbReference type="AlphaFoldDB" id="A0A4Q9DI27"/>
<dbReference type="CDD" id="cd06261">
    <property type="entry name" value="TM_PBP2"/>
    <property type="match status" value="1"/>
</dbReference>
<dbReference type="EMBL" id="SIRE01000037">
    <property type="protein sequence ID" value="TBL69728.1"/>
    <property type="molecule type" value="Genomic_DNA"/>
</dbReference>
<evidence type="ECO:0000256" key="2">
    <source>
        <dbReference type="ARBA" id="ARBA00022448"/>
    </source>
</evidence>
<feature type="transmembrane region" description="Helical" evidence="6">
    <location>
        <begin position="60"/>
        <end position="81"/>
    </location>
</feature>
<accession>A0A4Q9DI27</accession>
<comment type="similarity">
    <text evidence="6">Belongs to the binding-protein-dependent transport system permease family.</text>
</comment>
<dbReference type="PROSITE" id="PS50928">
    <property type="entry name" value="ABC_TM1"/>
    <property type="match status" value="1"/>
</dbReference>
<evidence type="ECO:0000256" key="5">
    <source>
        <dbReference type="ARBA" id="ARBA00023136"/>
    </source>
</evidence>
<dbReference type="OrthoDB" id="9785836at2"/>
<comment type="caution">
    <text evidence="8">The sequence shown here is derived from an EMBL/GenBank/DDBJ whole genome shotgun (WGS) entry which is preliminary data.</text>
</comment>
<evidence type="ECO:0000259" key="7">
    <source>
        <dbReference type="PROSITE" id="PS50928"/>
    </source>
</evidence>
<proteinExistence type="inferred from homology"/>
<dbReference type="PANTHER" id="PTHR43496:SF1">
    <property type="entry name" value="POLYGALACTURONAN_RHAMNOGALACTURONAN TRANSPORT SYSTEM PERMEASE PROTEIN YTEP"/>
    <property type="match status" value="1"/>
</dbReference>
<feature type="transmembrane region" description="Helical" evidence="6">
    <location>
        <begin position="250"/>
        <end position="271"/>
    </location>
</feature>
<evidence type="ECO:0000256" key="6">
    <source>
        <dbReference type="RuleBase" id="RU363032"/>
    </source>
</evidence>
<keyword evidence="9" id="KW-1185">Reference proteome</keyword>
<keyword evidence="4 6" id="KW-1133">Transmembrane helix</keyword>
<feature type="transmembrane region" description="Helical" evidence="6">
    <location>
        <begin position="5"/>
        <end position="23"/>
    </location>
</feature>
<evidence type="ECO:0000256" key="4">
    <source>
        <dbReference type="ARBA" id="ARBA00022989"/>
    </source>
</evidence>
<sequence>MFPGIVYFVLFKYVPLWGLLMAFKNYQPFLGLVKSEWAGFQHFHRLFGMSDFWMLFRNTIILGLYNVLVFFPITICLALLLNEVRKEMFKRFVQTLVYVPHFLSWVVIAGITYVLLTTEGGIINELLKLLGYGQVEFLTSTEAFRPLIVLQMIWKDAGWGTIIFLAALAGVNLQLYEAARIDGASRFQQLWHITLPSIRSVIVILFILRLGSFLDLGFEQIFLMLNAVNREVGEVFDTYVYRVGLQQGQFSYSTAVGLFKSAVGLILVVIANKIAKWCGEEGIY</sequence>
<name>A0A4Q9DI27_9BACL</name>
<organism evidence="8 9">
    <name type="scientific">Paenibacillus thalictri</name>
    <dbReference type="NCBI Taxonomy" id="2527873"/>
    <lineage>
        <taxon>Bacteria</taxon>
        <taxon>Bacillati</taxon>
        <taxon>Bacillota</taxon>
        <taxon>Bacilli</taxon>
        <taxon>Bacillales</taxon>
        <taxon>Paenibacillaceae</taxon>
        <taxon>Paenibacillus</taxon>
    </lineage>
</organism>
<evidence type="ECO:0000256" key="1">
    <source>
        <dbReference type="ARBA" id="ARBA00004141"/>
    </source>
</evidence>